<evidence type="ECO:0000256" key="4">
    <source>
        <dbReference type="ARBA" id="ARBA00023163"/>
    </source>
</evidence>
<dbReference type="PROSITE" id="PS50931">
    <property type="entry name" value="HTH_LYSR"/>
    <property type="match status" value="1"/>
</dbReference>
<dbReference type="PANTHER" id="PTHR30419">
    <property type="entry name" value="HTH-TYPE TRANSCRIPTIONAL REGULATOR YBHD"/>
    <property type="match status" value="1"/>
</dbReference>
<dbReference type="Pfam" id="PF03466">
    <property type="entry name" value="LysR_substrate"/>
    <property type="match status" value="1"/>
</dbReference>
<evidence type="ECO:0000256" key="2">
    <source>
        <dbReference type="ARBA" id="ARBA00023015"/>
    </source>
</evidence>
<dbReference type="SUPFAM" id="SSF46785">
    <property type="entry name" value="Winged helix' DNA-binding domain"/>
    <property type="match status" value="1"/>
</dbReference>
<dbReference type="InterPro" id="IPR050950">
    <property type="entry name" value="HTH-type_LysR_regulators"/>
</dbReference>
<keyword evidence="8" id="KW-1185">Reference proteome</keyword>
<dbReference type="AlphaFoldDB" id="A0A0X8VAY3"/>
<evidence type="ECO:0000313" key="6">
    <source>
        <dbReference type="EMBL" id="AMJ41608.1"/>
    </source>
</evidence>
<reference evidence="7" key="3">
    <citation type="submission" date="2016-11" db="EMBL/GenBank/DDBJ databases">
        <authorList>
            <person name="Varghese N."/>
            <person name="Submissions S."/>
        </authorList>
    </citation>
    <scope>NUCLEOTIDE SEQUENCE</scope>
    <source>
        <strain evidence="7">DSM 1682</strain>
    </source>
</reference>
<dbReference type="InterPro" id="IPR005119">
    <property type="entry name" value="LysR_subst-bd"/>
</dbReference>
<dbReference type="PANTHER" id="PTHR30419:SF30">
    <property type="entry name" value="LYSR FAMILY TRANSCRIPTIONAL REGULATOR"/>
    <property type="match status" value="1"/>
</dbReference>
<evidence type="ECO:0000256" key="1">
    <source>
        <dbReference type="ARBA" id="ARBA00009437"/>
    </source>
</evidence>
<dbReference type="PRINTS" id="PR00039">
    <property type="entry name" value="HTHLYSR"/>
</dbReference>
<proteinExistence type="inferred from homology"/>
<accession>A0A0X8VAY3</accession>
<organism evidence="7 9">
    <name type="scientific">Anaerotignum propionicum DSM 1682</name>
    <dbReference type="NCBI Taxonomy" id="991789"/>
    <lineage>
        <taxon>Bacteria</taxon>
        <taxon>Bacillati</taxon>
        <taxon>Bacillota</taxon>
        <taxon>Clostridia</taxon>
        <taxon>Lachnospirales</taxon>
        <taxon>Anaerotignaceae</taxon>
        <taxon>Anaerotignum</taxon>
    </lineage>
</organism>
<dbReference type="EMBL" id="CP014223">
    <property type="protein sequence ID" value="AMJ41608.1"/>
    <property type="molecule type" value="Genomic_DNA"/>
</dbReference>
<comment type="similarity">
    <text evidence="1">Belongs to the LysR transcriptional regulatory family.</text>
</comment>
<dbReference type="GO" id="GO:0005829">
    <property type="term" value="C:cytosol"/>
    <property type="evidence" value="ECO:0007669"/>
    <property type="project" value="TreeGrafter"/>
</dbReference>
<feature type="domain" description="HTH lysR-type" evidence="5">
    <location>
        <begin position="1"/>
        <end position="58"/>
    </location>
</feature>
<evidence type="ECO:0000313" key="9">
    <source>
        <dbReference type="Proteomes" id="UP000184204"/>
    </source>
</evidence>
<dbReference type="InterPro" id="IPR000847">
    <property type="entry name" value="LysR_HTH_N"/>
</dbReference>
<evidence type="ECO:0000259" key="5">
    <source>
        <dbReference type="PROSITE" id="PS50931"/>
    </source>
</evidence>
<dbReference type="Proteomes" id="UP000184204">
    <property type="component" value="Unassembled WGS sequence"/>
</dbReference>
<dbReference type="RefSeq" id="WP_066051123.1">
    <property type="nucleotide sequence ID" value="NZ_CP014223.1"/>
</dbReference>
<evidence type="ECO:0000313" key="8">
    <source>
        <dbReference type="Proteomes" id="UP000068026"/>
    </source>
</evidence>
<dbReference type="InterPro" id="IPR036388">
    <property type="entry name" value="WH-like_DNA-bd_sf"/>
</dbReference>
<reference evidence="9" key="4">
    <citation type="submission" date="2016-11" db="EMBL/GenBank/DDBJ databases">
        <authorList>
            <person name="Jaros S."/>
            <person name="Januszkiewicz K."/>
            <person name="Wedrychowicz H."/>
        </authorList>
    </citation>
    <scope>NUCLEOTIDE SEQUENCE [LARGE SCALE GENOMIC DNA]</scope>
    <source>
        <strain evidence="9">DSM 1682</strain>
    </source>
</reference>
<keyword evidence="4" id="KW-0804">Transcription</keyword>
<dbReference type="CDD" id="cd05466">
    <property type="entry name" value="PBP2_LTTR_substrate"/>
    <property type="match status" value="1"/>
</dbReference>
<dbReference type="InterPro" id="IPR036390">
    <property type="entry name" value="WH_DNA-bd_sf"/>
</dbReference>
<evidence type="ECO:0000313" key="7">
    <source>
        <dbReference type="EMBL" id="SHE87186.1"/>
    </source>
</evidence>
<reference evidence="8" key="2">
    <citation type="submission" date="2016-01" db="EMBL/GenBank/DDBJ databases">
        <authorList>
            <person name="Poehlein A."/>
            <person name="Schlien K."/>
            <person name="Gottschalk G."/>
            <person name="Buckel W."/>
            <person name="Daniel R."/>
        </authorList>
    </citation>
    <scope>NUCLEOTIDE SEQUENCE [LARGE SCALE GENOMIC DNA]</scope>
    <source>
        <strain evidence="8">X2</strain>
    </source>
</reference>
<evidence type="ECO:0000256" key="3">
    <source>
        <dbReference type="ARBA" id="ARBA00023125"/>
    </source>
</evidence>
<dbReference type="Proteomes" id="UP000068026">
    <property type="component" value="Chromosome"/>
</dbReference>
<sequence>MQFKALEYLEAIYKYKSFTKAAEALFVSQPAISAAIRKLEDDFNVKLIIRTPKKLFFTPDGETFIAKIIPILEELRSIEKDMLAKSRNRKQILRLGLSPTAPPDIVHRIYQTFLPSLAENEEVFFDEGGAYYHIQKISNGEVDVAINVIPEDISDFPVASIPLYRQEICLLLREDSELAKYDKIPIQLLNSTPITSLGASSYLPKRLEMEAAKRNIHLKVVSKHLHQTSYIEEILLGNSSGIINVDGNHMSRALYAHKALVTRPFQEPMYLEIGILYQKDGHLQPLTKRILDFIENSAKSSI</sequence>
<dbReference type="EMBL" id="FQUA01000009">
    <property type="protein sequence ID" value="SHE87186.1"/>
    <property type="molecule type" value="Genomic_DNA"/>
</dbReference>
<protein>
    <submittedName>
        <fullName evidence="7">DNA-binding transcriptional regulator, LysR family</fullName>
    </submittedName>
    <submittedName>
        <fullName evidence="6">Hydrogen peroxide-inducible protein activator</fullName>
    </submittedName>
</protein>
<dbReference type="Gene3D" id="3.40.190.290">
    <property type="match status" value="1"/>
</dbReference>
<dbReference type="FunFam" id="1.10.10.10:FF:000001">
    <property type="entry name" value="LysR family transcriptional regulator"/>
    <property type="match status" value="1"/>
</dbReference>
<dbReference type="Pfam" id="PF00126">
    <property type="entry name" value="HTH_1"/>
    <property type="match status" value="1"/>
</dbReference>
<name>A0A0X8VAY3_ANAPI</name>
<dbReference type="GO" id="GO:0003677">
    <property type="term" value="F:DNA binding"/>
    <property type="evidence" value="ECO:0007669"/>
    <property type="project" value="UniProtKB-KW"/>
</dbReference>
<dbReference type="OrthoDB" id="9785745at2"/>
<dbReference type="KEGG" id="cpro:CPRO_20260"/>
<dbReference type="GO" id="GO:0003700">
    <property type="term" value="F:DNA-binding transcription factor activity"/>
    <property type="evidence" value="ECO:0007669"/>
    <property type="project" value="InterPro"/>
</dbReference>
<reference evidence="6 8" key="1">
    <citation type="journal article" date="2016" name="Genome Announc.">
        <title>Complete Genome Sequence of the Amino Acid-Fermenting Clostridium propionicum X2 (DSM 1682).</title>
        <authorList>
            <person name="Poehlein A."/>
            <person name="Schlien K."/>
            <person name="Chowdhury N.P."/>
            <person name="Gottschalk G."/>
            <person name="Buckel W."/>
            <person name="Daniel R."/>
        </authorList>
    </citation>
    <scope>NUCLEOTIDE SEQUENCE [LARGE SCALE GENOMIC DNA]</scope>
    <source>
        <strain evidence="6 8">X2</strain>
    </source>
</reference>
<keyword evidence="2" id="KW-0805">Transcription regulation</keyword>
<dbReference type="Gene3D" id="1.10.10.10">
    <property type="entry name" value="Winged helix-like DNA-binding domain superfamily/Winged helix DNA-binding domain"/>
    <property type="match status" value="1"/>
</dbReference>
<dbReference type="SUPFAM" id="SSF53850">
    <property type="entry name" value="Periplasmic binding protein-like II"/>
    <property type="match status" value="1"/>
</dbReference>
<gene>
    <name evidence="6" type="primary">oxyR</name>
    <name evidence="6" type="ORF">CPRO_20260</name>
    <name evidence="7" type="ORF">SAMN02745151_02047</name>
</gene>
<keyword evidence="3 7" id="KW-0238">DNA-binding</keyword>